<dbReference type="GO" id="GO:0005886">
    <property type="term" value="C:plasma membrane"/>
    <property type="evidence" value="ECO:0007669"/>
    <property type="project" value="UniProtKB-SubCell"/>
</dbReference>
<keyword evidence="7" id="KW-0479">Metal-binding</keyword>
<reference evidence="15 16" key="1">
    <citation type="submission" date="2018-04" db="EMBL/GenBank/DDBJ databases">
        <title>Novel species isolated from glacier.</title>
        <authorList>
            <person name="Liu Q."/>
            <person name="Xin Y.-H."/>
        </authorList>
    </citation>
    <scope>NUCLEOTIDE SEQUENCE [LARGE SCALE GENOMIC DNA]</scope>
    <source>
        <strain evidence="15 16">GT1R17</strain>
    </source>
</reference>
<proteinExistence type="inferred from homology"/>
<dbReference type="GO" id="GO:0046872">
    <property type="term" value="F:metal ion binding"/>
    <property type="evidence" value="ECO:0007669"/>
    <property type="project" value="UniProtKB-KW"/>
</dbReference>
<keyword evidence="8" id="KW-0249">Electron transport</keyword>
<feature type="transmembrane region" description="Helical" evidence="13">
    <location>
        <begin position="12"/>
        <end position="29"/>
    </location>
</feature>
<feature type="transmembrane region" description="Helical" evidence="13">
    <location>
        <begin position="137"/>
        <end position="157"/>
    </location>
</feature>
<feature type="transmembrane region" description="Helical" evidence="13">
    <location>
        <begin position="44"/>
        <end position="62"/>
    </location>
</feature>
<comment type="cofactor">
    <cofactor evidence="1">
        <name>heme b</name>
        <dbReference type="ChEBI" id="CHEBI:60344"/>
    </cofactor>
</comment>
<keyword evidence="10" id="KW-0408">Iron</keyword>
<evidence type="ECO:0000256" key="6">
    <source>
        <dbReference type="ARBA" id="ARBA00022692"/>
    </source>
</evidence>
<dbReference type="SUPFAM" id="SSF81342">
    <property type="entry name" value="Transmembrane di-heme cytochromes"/>
    <property type="match status" value="1"/>
</dbReference>
<dbReference type="Gene3D" id="1.20.950.20">
    <property type="entry name" value="Transmembrane di-heme cytochromes, Chain C"/>
    <property type="match status" value="2"/>
</dbReference>
<gene>
    <name evidence="15" type="ORF">CJD38_14705</name>
</gene>
<keyword evidence="11 13" id="KW-0472">Membrane</keyword>
<sequence length="180" mass="20183">MQSYTGIAKTLHWLVFALMSGAFTVGFYMHDLPLSPSKLQLVSWHKWTGVTIFVLVLLRLTWRLMNPPPALPTHMSKLERGAAEGMHRVLYILMLAMPLSGWLMSSAKGIQTVWFGVIPLPDLLYKSPPLGKALSEVHEALGFIILAFVAVHVLAAFKHHFIDRDDVLARMVPGMKPRSK</sequence>
<dbReference type="InterPro" id="IPR016174">
    <property type="entry name" value="Di-haem_cyt_TM"/>
</dbReference>
<evidence type="ECO:0000256" key="8">
    <source>
        <dbReference type="ARBA" id="ARBA00022982"/>
    </source>
</evidence>
<comment type="subcellular location">
    <subcellularLocation>
        <location evidence="2">Cell membrane</location>
        <topology evidence="2">Multi-pass membrane protein</topology>
    </subcellularLocation>
</comment>
<organism evidence="15 16">
    <name type="scientific">Stenotrophobium rhamnosiphilum</name>
    <dbReference type="NCBI Taxonomy" id="2029166"/>
    <lineage>
        <taxon>Bacteria</taxon>
        <taxon>Pseudomonadati</taxon>
        <taxon>Pseudomonadota</taxon>
        <taxon>Gammaproteobacteria</taxon>
        <taxon>Nevskiales</taxon>
        <taxon>Nevskiaceae</taxon>
        <taxon>Stenotrophobium</taxon>
    </lineage>
</organism>
<dbReference type="PANTHER" id="PTHR30529:SF1">
    <property type="entry name" value="CYTOCHROME B561 HOMOLOG 2"/>
    <property type="match status" value="1"/>
</dbReference>
<dbReference type="GO" id="GO:0009055">
    <property type="term" value="F:electron transfer activity"/>
    <property type="evidence" value="ECO:0007669"/>
    <property type="project" value="InterPro"/>
</dbReference>
<keyword evidence="4" id="KW-1003">Cell membrane</keyword>
<evidence type="ECO:0000256" key="5">
    <source>
        <dbReference type="ARBA" id="ARBA00022617"/>
    </source>
</evidence>
<comment type="caution">
    <text evidence="15">The sequence shown here is derived from an EMBL/GenBank/DDBJ whole genome shotgun (WGS) entry which is preliminary data.</text>
</comment>
<dbReference type="RefSeq" id="WP_107941109.1">
    <property type="nucleotide sequence ID" value="NZ_QANS01000005.1"/>
</dbReference>
<evidence type="ECO:0000256" key="4">
    <source>
        <dbReference type="ARBA" id="ARBA00022475"/>
    </source>
</evidence>
<dbReference type="InterPro" id="IPR011577">
    <property type="entry name" value="Cyt_b561_bac/Ni-Hgenase"/>
</dbReference>
<dbReference type="EMBL" id="QANS01000005">
    <property type="protein sequence ID" value="PTU30736.1"/>
    <property type="molecule type" value="Genomic_DNA"/>
</dbReference>
<evidence type="ECO:0000259" key="14">
    <source>
        <dbReference type="Pfam" id="PF01292"/>
    </source>
</evidence>
<evidence type="ECO:0000256" key="12">
    <source>
        <dbReference type="ARBA" id="ARBA00037975"/>
    </source>
</evidence>
<evidence type="ECO:0000256" key="13">
    <source>
        <dbReference type="SAM" id="Phobius"/>
    </source>
</evidence>
<evidence type="ECO:0000256" key="7">
    <source>
        <dbReference type="ARBA" id="ARBA00022723"/>
    </source>
</evidence>
<feature type="domain" description="Cytochrome b561 bacterial/Ni-hydrogenase" evidence="14">
    <location>
        <begin position="4"/>
        <end position="174"/>
    </location>
</feature>
<dbReference type="Pfam" id="PF01292">
    <property type="entry name" value="Ni_hydr_CYTB"/>
    <property type="match status" value="1"/>
</dbReference>
<accession>A0A2T5MDU5</accession>
<keyword evidence="5" id="KW-0349">Heme</keyword>
<keyword evidence="16" id="KW-1185">Reference proteome</keyword>
<keyword evidence="9 13" id="KW-1133">Transmembrane helix</keyword>
<evidence type="ECO:0000256" key="10">
    <source>
        <dbReference type="ARBA" id="ARBA00023004"/>
    </source>
</evidence>
<feature type="transmembrane region" description="Helical" evidence="13">
    <location>
        <begin position="89"/>
        <end position="117"/>
    </location>
</feature>
<keyword evidence="3" id="KW-0813">Transport</keyword>
<dbReference type="InterPro" id="IPR052168">
    <property type="entry name" value="Cytochrome_b561_oxidase"/>
</dbReference>
<dbReference type="GO" id="GO:0020037">
    <property type="term" value="F:heme binding"/>
    <property type="evidence" value="ECO:0007669"/>
    <property type="project" value="TreeGrafter"/>
</dbReference>
<evidence type="ECO:0000256" key="11">
    <source>
        <dbReference type="ARBA" id="ARBA00023136"/>
    </source>
</evidence>
<evidence type="ECO:0000256" key="9">
    <source>
        <dbReference type="ARBA" id="ARBA00022989"/>
    </source>
</evidence>
<dbReference type="GO" id="GO:0022904">
    <property type="term" value="P:respiratory electron transport chain"/>
    <property type="evidence" value="ECO:0007669"/>
    <property type="project" value="InterPro"/>
</dbReference>
<protein>
    <submittedName>
        <fullName evidence="15">Cytochrome b</fullName>
    </submittedName>
</protein>
<dbReference type="OrthoDB" id="8589936at2"/>
<evidence type="ECO:0000256" key="1">
    <source>
        <dbReference type="ARBA" id="ARBA00001970"/>
    </source>
</evidence>
<evidence type="ECO:0000256" key="2">
    <source>
        <dbReference type="ARBA" id="ARBA00004651"/>
    </source>
</evidence>
<dbReference type="Proteomes" id="UP000244248">
    <property type="component" value="Unassembled WGS sequence"/>
</dbReference>
<name>A0A2T5MDU5_9GAMM</name>
<dbReference type="AlphaFoldDB" id="A0A2T5MDU5"/>
<keyword evidence="6 13" id="KW-0812">Transmembrane</keyword>
<evidence type="ECO:0000313" key="15">
    <source>
        <dbReference type="EMBL" id="PTU30736.1"/>
    </source>
</evidence>
<evidence type="ECO:0000256" key="3">
    <source>
        <dbReference type="ARBA" id="ARBA00022448"/>
    </source>
</evidence>
<comment type="similarity">
    <text evidence="12">Belongs to the cytochrome b561 family.</text>
</comment>
<dbReference type="PANTHER" id="PTHR30529">
    <property type="entry name" value="CYTOCHROME B561"/>
    <property type="match status" value="1"/>
</dbReference>
<evidence type="ECO:0000313" key="16">
    <source>
        <dbReference type="Proteomes" id="UP000244248"/>
    </source>
</evidence>